<protein>
    <recommendedName>
        <fullName evidence="10">Bifunctional F420 biosynthesis protein FbiB</fullName>
    </recommendedName>
    <domain>
        <recommendedName>
            <fullName evidence="10">Coenzyme F420:L-glutamate ligase</fullName>
            <ecNumber evidence="10">6.3.2.31</ecNumber>
            <ecNumber evidence="10">6.3.2.34</ecNumber>
        </recommendedName>
        <alternativeName>
            <fullName evidence="10">Coenzyme F420-0:L-glutamate ligase</fullName>
        </alternativeName>
        <alternativeName>
            <fullName evidence="10">Coenzyme F420-1:gamma-L-glutamate ligase</fullName>
        </alternativeName>
    </domain>
    <domain>
        <recommendedName>
            <fullName evidence="10">Dehydro-coenzyme F420-0 reductase</fullName>
            <ecNumber evidence="10">1.3.8.17</ecNumber>
        </recommendedName>
    </domain>
</protein>
<feature type="binding site" evidence="10">
    <location>
        <position position="462"/>
    </location>
    <ligand>
        <name>FMN</name>
        <dbReference type="ChEBI" id="CHEBI:58210"/>
    </ligand>
</feature>
<dbReference type="NCBIfam" id="NF009810">
    <property type="entry name" value="PRK13294.1"/>
    <property type="match status" value="2"/>
</dbReference>
<dbReference type="InterPro" id="IPR019943">
    <property type="entry name" value="F420_FbiB_C"/>
</dbReference>
<evidence type="ECO:0000256" key="1">
    <source>
        <dbReference type="ARBA" id="ARBA00022598"/>
    </source>
</evidence>
<evidence type="ECO:0000259" key="12">
    <source>
        <dbReference type="Pfam" id="PF00881"/>
    </source>
</evidence>
<dbReference type="Pfam" id="PF00881">
    <property type="entry name" value="Nitroreductase"/>
    <property type="match status" value="1"/>
</dbReference>
<dbReference type="RefSeq" id="WP_189932749.1">
    <property type="nucleotide sequence ID" value="NZ_BNCD01000009.1"/>
</dbReference>
<organism evidence="14 15">
    <name type="scientific">Streptomyces sulfonofaciens</name>
    <dbReference type="NCBI Taxonomy" id="68272"/>
    <lineage>
        <taxon>Bacteria</taxon>
        <taxon>Bacillati</taxon>
        <taxon>Actinomycetota</taxon>
        <taxon>Actinomycetes</taxon>
        <taxon>Kitasatosporales</taxon>
        <taxon>Streptomycetaceae</taxon>
        <taxon>Streptomyces</taxon>
    </lineage>
</organism>
<feature type="region of interest" description="Dehydro-coenzyme F420-0 reductase" evidence="10">
    <location>
        <begin position="275"/>
        <end position="474"/>
    </location>
</feature>
<evidence type="ECO:0000256" key="8">
    <source>
        <dbReference type="ARBA" id="ARBA00023211"/>
    </source>
</evidence>
<dbReference type="Pfam" id="PF01996">
    <property type="entry name" value="F420_ligase"/>
    <property type="match status" value="1"/>
</dbReference>
<dbReference type="GO" id="GO:0052890">
    <property type="term" value="F:oxidoreductase activity, acting on the CH-CH group of donors, with a flavin as acceptor"/>
    <property type="evidence" value="ECO:0007669"/>
    <property type="project" value="UniProtKB-UniRule"/>
</dbReference>
<evidence type="ECO:0000313" key="15">
    <source>
        <dbReference type="Proteomes" id="UP000603708"/>
    </source>
</evidence>
<feature type="binding site" evidence="10">
    <location>
        <position position="425"/>
    </location>
    <ligand>
        <name>FMN</name>
        <dbReference type="ChEBI" id="CHEBI:58210"/>
    </ligand>
</feature>
<keyword evidence="6 10" id="KW-0560">Oxidoreductase</keyword>
<dbReference type="PANTHER" id="PTHR47917">
    <property type="match status" value="1"/>
</dbReference>
<comment type="cofactor">
    <cofactor evidence="10">
        <name>K(+)</name>
        <dbReference type="ChEBI" id="CHEBI:29103"/>
    </cofactor>
    <text evidence="10">Monovalent cation. The ion could be potassium.</text>
</comment>
<feature type="binding site" evidence="10">
    <location>
        <position position="112"/>
    </location>
    <ligand>
        <name>GTP</name>
        <dbReference type="ChEBI" id="CHEBI:37565"/>
    </ligand>
</feature>
<evidence type="ECO:0000256" key="3">
    <source>
        <dbReference type="ARBA" id="ARBA00022741"/>
    </source>
</evidence>
<dbReference type="FunFam" id="3.40.109.10:FF:000009">
    <property type="entry name" value="Coenzyme F420:L-glutamate ligase"/>
    <property type="match status" value="1"/>
</dbReference>
<dbReference type="Gene3D" id="3.90.1660.10">
    <property type="entry name" value="CofE-like domain"/>
    <property type="match status" value="1"/>
</dbReference>
<feature type="binding site" evidence="10">
    <location>
        <position position="346"/>
    </location>
    <ligand>
        <name>coenzyme F420-(gamma-Glu)n</name>
        <dbReference type="ChEBI" id="CHEBI:133980"/>
    </ligand>
</feature>
<dbReference type="GO" id="GO:0052619">
    <property type="term" value="F:coenzyme F420-1:gamma-L-glutamate ligase activity"/>
    <property type="evidence" value="ECO:0007669"/>
    <property type="project" value="UniProtKB-UniRule"/>
</dbReference>
<dbReference type="GO" id="GO:0005525">
    <property type="term" value="F:GTP binding"/>
    <property type="evidence" value="ECO:0007669"/>
    <property type="project" value="UniProtKB-KW"/>
</dbReference>
<dbReference type="NCBIfam" id="TIGR03553">
    <property type="entry name" value="F420_FbiB_CTERM"/>
    <property type="match status" value="1"/>
</dbReference>
<dbReference type="Proteomes" id="UP000603708">
    <property type="component" value="Unassembled WGS sequence"/>
</dbReference>
<comment type="catalytic activity">
    <reaction evidence="10">
        <text>oxidized coenzyme F420-0 + GTP + L-glutamate = oxidized coenzyme F420-1 + GDP + phosphate + H(+)</text>
        <dbReference type="Rhea" id="RHEA:30555"/>
        <dbReference type="ChEBI" id="CHEBI:15378"/>
        <dbReference type="ChEBI" id="CHEBI:29985"/>
        <dbReference type="ChEBI" id="CHEBI:37565"/>
        <dbReference type="ChEBI" id="CHEBI:43474"/>
        <dbReference type="ChEBI" id="CHEBI:58189"/>
        <dbReference type="ChEBI" id="CHEBI:59907"/>
        <dbReference type="ChEBI" id="CHEBI:59920"/>
        <dbReference type="EC" id="6.3.2.31"/>
    </reaction>
</comment>
<feature type="binding site" evidence="10">
    <location>
        <position position="314"/>
    </location>
    <ligand>
        <name>FMN</name>
        <dbReference type="ChEBI" id="CHEBI:58210"/>
    </ligand>
</feature>
<dbReference type="EC" id="1.3.8.17" evidence="10"/>
<evidence type="ECO:0000256" key="2">
    <source>
        <dbReference type="ARBA" id="ARBA00022723"/>
    </source>
</evidence>
<keyword evidence="1 10" id="KW-0436">Ligase</keyword>
<dbReference type="SUPFAM" id="SSF144010">
    <property type="entry name" value="CofE-like"/>
    <property type="match status" value="1"/>
</dbReference>
<dbReference type="Gene3D" id="3.30.1330.100">
    <property type="entry name" value="CofE-like"/>
    <property type="match status" value="1"/>
</dbReference>
<feature type="compositionally biased region" description="Gly residues" evidence="11">
    <location>
        <begin position="238"/>
        <end position="251"/>
    </location>
</feature>
<dbReference type="PANTHER" id="PTHR47917:SF1">
    <property type="entry name" value="COENZYME F420:L-GLUTAMATE LIGASE"/>
    <property type="match status" value="1"/>
</dbReference>
<dbReference type="InterPro" id="IPR008225">
    <property type="entry name" value="F420-0_g-glutamyl_ligase"/>
</dbReference>
<comment type="caution">
    <text evidence="10">Lacks conserved residue(s) required for the propagation of feature annotation.</text>
</comment>
<evidence type="ECO:0000256" key="10">
    <source>
        <dbReference type="HAMAP-Rule" id="MF_01259"/>
    </source>
</evidence>
<feature type="binding site" evidence="10">
    <location>
        <position position="58"/>
    </location>
    <ligand>
        <name>GTP</name>
        <dbReference type="ChEBI" id="CHEBI:37565"/>
    </ligand>
</feature>
<dbReference type="HAMAP" id="MF_01259">
    <property type="entry name" value="F420_ligase_FbiB"/>
    <property type="match status" value="1"/>
</dbReference>
<gene>
    <name evidence="10 14" type="primary">fbiB</name>
    <name evidence="14" type="ORF">GCM10018793_33350</name>
</gene>
<keyword evidence="4 10" id="KW-0460">Magnesium</keyword>
<comment type="function">
    <text evidence="10">Bifunctional enzyme that catalyzes the GTP-dependent successive addition of two or more gamma-linked L-glutamates to the L-lactyl phosphodiester of 7,8-didemethyl-8-hydroxy-5-deazariboflavin (F420-0) to form polyglutamated F420 derivatives, and the FMNH2-dependent reduction of dehydro-F420-0 to form F420-0.</text>
</comment>
<comment type="similarity">
    <text evidence="10">In the N-terminal section; belongs to the CofE family.</text>
</comment>
<feature type="domain" description="Nitroreductase" evidence="12">
    <location>
        <begin position="283"/>
        <end position="454"/>
    </location>
</feature>
<dbReference type="InterPro" id="IPR023661">
    <property type="entry name" value="FbiB"/>
</dbReference>
<dbReference type="SUPFAM" id="SSF55469">
    <property type="entry name" value="FMN-dependent nitroreductase-like"/>
    <property type="match status" value="1"/>
</dbReference>
<reference evidence="14" key="2">
    <citation type="submission" date="2020-09" db="EMBL/GenBank/DDBJ databases">
        <authorList>
            <person name="Sun Q."/>
            <person name="Ohkuma M."/>
        </authorList>
    </citation>
    <scope>NUCLEOTIDE SEQUENCE</scope>
    <source>
        <strain evidence="14">JCM 5069</strain>
    </source>
</reference>
<dbReference type="GO" id="GO:0046872">
    <property type="term" value="F:metal ion binding"/>
    <property type="evidence" value="ECO:0007669"/>
    <property type="project" value="UniProtKB-KW"/>
</dbReference>
<feature type="binding site" evidence="10">
    <location>
        <position position="109"/>
    </location>
    <ligand>
        <name>a divalent metal cation</name>
        <dbReference type="ChEBI" id="CHEBI:60240"/>
        <label>1</label>
    </ligand>
</feature>
<evidence type="ECO:0000259" key="13">
    <source>
        <dbReference type="Pfam" id="PF01996"/>
    </source>
</evidence>
<dbReference type="GO" id="GO:0052618">
    <property type="term" value="F:coenzyme F420-0:L-glutamate ligase activity"/>
    <property type="evidence" value="ECO:0007669"/>
    <property type="project" value="UniProtKB-UniRule"/>
</dbReference>
<name>A0A919L0W9_9ACTN</name>
<comment type="caution">
    <text evidence="14">The sequence shown here is derived from an EMBL/GenBank/DDBJ whole genome shotgun (WGS) entry which is preliminary data.</text>
</comment>
<keyword evidence="2 10" id="KW-0479">Metal-binding</keyword>
<evidence type="ECO:0000256" key="11">
    <source>
        <dbReference type="SAM" id="MobiDB-lite"/>
    </source>
</evidence>
<evidence type="ECO:0000256" key="4">
    <source>
        <dbReference type="ARBA" id="ARBA00022842"/>
    </source>
</evidence>
<sequence>MTAGTRATAGGPPAHSTASYHVWAVQGLPEVQPGDDLAKLIAAAEPGLADGDVVLVTSKIVSKAEGRVVEAADREAAIDAETVRVVARRGSLRIVENRQGLVMAAAGVDASNTPAGTVLLLPEDPDASARAVRAGLRDVLGVDVGVLVTDTFGRPWRNGLTDVAIGASGVRVLDDLRGGVDAHGNALQSTVIATADELAAAGDLVKGKTAGLPVAVVRGLPHLTPATGARDGAESGPDGTGDGPGGTGSGSGADEAQGARALVRVALDDMFRLGTSEAVREAVTQRRTVREFTGEPVDPGAVRRAVAAAVTAPAPHHTTPWRFVLLESQDSRTRLLDAMRDAWIADLRADGRSEASIAARVRRGEVLRAAPYLAVPCLVTDGAHSYGDARRDGAEREMFVVAMGAGVQNFLVALAGERLGSAWVSSTMFCREVVREVLALPAGWDPMGAVAIGHPARLPKARPVRDTEGFVETR</sequence>
<keyword evidence="9 10" id="KW-0511">Multifunctional enzyme</keyword>
<dbReference type="EMBL" id="BNCD01000009">
    <property type="protein sequence ID" value="GHH79813.1"/>
    <property type="molecule type" value="Genomic_DNA"/>
</dbReference>
<feature type="binding site" evidence="10">
    <location>
        <position position="150"/>
    </location>
    <ligand>
        <name>a divalent metal cation</name>
        <dbReference type="ChEBI" id="CHEBI:60240"/>
        <label>1</label>
    </ligand>
</feature>
<feature type="binding site" evidence="10">
    <location>
        <position position="63"/>
    </location>
    <ligand>
        <name>GTP</name>
        <dbReference type="ChEBI" id="CHEBI:37565"/>
    </ligand>
</feature>
<proteinExistence type="inferred from homology"/>
<dbReference type="EC" id="6.3.2.31" evidence="10"/>
<comment type="catalytic activity">
    <reaction evidence="10">
        <text>oxidized coenzyme F420-1 + GTP + L-glutamate = oxidized coenzyme F420-2 + GDP + phosphate + H(+)</text>
        <dbReference type="Rhea" id="RHEA:30523"/>
        <dbReference type="ChEBI" id="CHEBI:15378"/>
        <dbReference type="ChEBI" id="CHEBI:29985"/>
        <dbReference type="ChEBI" id="CHEBI:37565"/>
        <dbReference type="ChEBI" id="CHEBI:43474"/>
        <dbReference type="ChEBI" id="CHEBI:57922"/>
        <dbReference type="ChEBI" id="CHEBI:58189"/>
        <dbReference type="ChEBI" id="CHEBI:59920"/>
        <dbReference type="EC" id="6.3.2.34"/>
    </reaction>
</comment>
<feature type="binding site" evidence="10">
    <location>
        <position position="151"/>
    </location>
    <ligand>
        <name>a divalent metal cation</name>
        <dbReference type="ChEBI" id="CHEBI:60240"/>
        <label>2</label>
    </ligand>
</feature>
<evidence type="ECO:0000256" key="7">
    <source>
        <dbReference type="ARBA" id="ARBA00023134"/>
    </source>
</evidence>
<keyword evidence="7 10" id="KW-0342">GTP-binding</keyword>
<feature type="region of interest" description="Coenzyme F420:L-glutamate ligase" evidence="10">
    <location>
        <begin position="1"/>
        <end position="274"/>
    </location>
</feature>
<dbReference type="InterPro" id="IPR029479">
    <property type="entry name" value="Nitroreductase"/>
</dbReference>
<accession>A0A919L0W9</accession>
<dbReference type="InterPro" id="IPR000415">
    <property type="entry name" value="Nitroreductase-like"/>
</dbReference>
<dbReference type="AlphaFoldDB" id="A0A919L0W9"/>
<evidence type="ECO:0000256" key="5">
    <source>
        <dbReference type="ARBA" id="ARBA00022958"/>
    </source>
</evidence>
<dbReference type="NCBIfam" id="TIGR01916">
    <property type="entry name" value="F420_cofE"/>
    <property type="match status" value="1"/>
</dbReference>
<keyword evidence="15" id="KW-1185">Reference proteome</keyword>
<evidence type="ECO:0000256" key="9">
    <source>
        <dbReference type="ARBA" id="ARBA00023268"/>
    </source>
</evidence>
<feature type="domain" description="Coenzyme F420:L-glutamate ligase-like" evidence="13">
    <location>
        <begin position="28"/>
        <end position="219"/>
    </location>
</feature>
<feature type="binding site" evidence="10">
    <location>
        <begin position="28"/>
        <end position="31"/>
    </location>
    <ligand>
        <name>GTP</name>
        <dbReference type="ChEBI" id="CHEBI:37565"/>
    </ligand>
</feature>
<keyword evidence="8 10" id="KW-0464">Manganese</keyword>
<evidence type="ECO:0000256" key="6">
    <source>
        <dbReference type="ARBA" id="ARBA00023002"/>
    </source>
</evidence>
<dbReference type="InterPro" id="IPR002847">
    <property type="entry name" value="F420-0_gamma-glut_ligase-dom"/>
</dbReference>
<evidence type="ECO:0000313" key="14">
    <source>
        <dbReference type="EMBL" id="GHH79813.1"/>
    </source>
</evidence>
<keyword evidence="5 10" id="KW-0630">Potassium</keyword>
<feature type="region of interest" description="Disordered" evidence="11">
    <location>
        <begin position="223"/>
        <end position="256"/>
    </location>
</feature>
<comment type="catalytic activity">
    <reaction evidence="10">
        <text>oxidized coenzyme F420-0 + FMN + H(+) = dehydro coenzyme F420-0 + FMNH2</text>
        <dbReference type="Rhea" id="RHEA:60360"/>
        <dbReference type="ChEBI" id="CHEBI:15378"/>
        <dbReference type="ChEBI" id="CHEBI:57618"/>
        <dbReference type="ChEBI" id="CHEBI:58210"/>
        <dbReference type="ChEBI" id="CHEBI:59907"/>
        <dbReference type="ChEBI" id="CHEBI:143705"/>
        <dbReference type="EC" id="1.3.8.17"/>
    </reaction>
</comment>
<comment type="cofactor">
    <cofactor evidence="10">
        <name>Mg(2+)</name>
        <dbReference type="ChEBI" id="CHEBI:18420"/>
    </cofactor>
    <cofactor evidence="10">
        <name>Mn(2+)</name>
        <dbReference type="ChEBI" id="CHEBI:29035"/>
    </cofactor>
    <text evidence="10">Binds 2 divalent metal cations per subunit. The ions could be magnesium and/or manganese.</text>
</comment>
<reference evidence="14" key="1">
    <citation type="journal article" date="2014" name="Int. J. Syst. Evol. Microbiol.">
        <title>Complete genome sequence of Corynebacterium casei LMG S-19264T (=DSM 44701T), isolated from a smear-ripened cheese.</title>
        <authorList>
            <consortium name="US DOE Joint Genome Institute (JGI-PGF)"/>
            <person name="Walter F."/>
            <person name="Albersmeier A."/>
            <person name="Kalinowski J."/>
            <person name="Ruckert C."/>
        </authorList>
    </citation>
    <scope>NUCLEOTIDE SEQUENCE</scope>
    <source>
        <strain evidence="14">JCM 5069</strain>
    </source>
</reference>
<dbReference type="Gene3D" id="3.40.109.10">
    <property type="entry name" value="NADH Oxidase"/>
    <property type="match status" value="1"/>
</dbReference>
<dbReference type="EC" id="6.3.2.34" evidence="10"/>
<comment type="pathway">
    <text evidence="10">Cofactor biosynthesis; coenzyme F420 biosynthesis.</text>
</comment>
<dbReference type="GO" id="GO:0052645">
    <property type="term" value="P:F420-0 metabolic process"/>
    <property type="evidence" value="ECO:0007669"/>
    <property type="project" value="UniProtKB-UniRule"/>
</dbReference>
<keyword evidence="3 10" id="KW-0547">Nucleotide-binding</keyword>